<evidence type="ECO:0000313" key="2">
    <source>
        <dbReference type="Proteomes" id="UP000291343"/>
    </source>
</evidence>
<proteinExistence type="predicted"/>
<dbReference type="InParanoid" id="A0A482X5A9"/>
<comment type="caution">
    <text evidence="1">The sequence shown here is derived from an EMBL/GenBank/DDBJ whole genome shotgun (WGS) entry which is preliminary data.</text>
</comment>
<name>A0A482X5A9_LAOST</name>
<reference evidence="1 2" key="1">
    <citation type="journal article" date="2017" name="Gigascience">
        <title>Genome sequence of the small brown planthopper, Laodelphax striatellus.</title>
        <authorList>
            <person name="Zhu J."/>
            <person name="Jiang F."/>
            <person name="Wang X."/>
            <person name="Yang P."/>
            <person name="Bao Y."/>
            <person name="Zhao W."/>
            <person name="Wang W."/>
            <person name="Lu H."/>
            <person name="Wang Q."/>
            <person name="Cui N."/>
            <person name="Li J."/>
            <person name="Chen X."/>
            <person name="Luo L."/>
            <person name="Yu J."/>
            <person name="Kang L."/>
            <person name="Cui F."/>
        </authorList>
    </citation>
    <scope>NUCLEOTIDE SEQUENCE [LARGE SCALE GENOMIC DNA]</scope>
    <source>
        <strain evidence="1">Lst14</strain>
    </source>
</reference>
<gene>
    <name evidence="1" type="ORF">LSTR_LSTR002707</name>
</gene>
<organism evidence="1 2">
    <name type="scientific">Laodelphax striatellus</name>
    <name type="common">Small brown planthopper</name>
    <name type="synonym">Delphax striatella</name>
    <dbReference type="NCBI Taxonomy" id="195883"/>
    <lineage>
        <taxon>Eukaryota</taxon>
        <taxon>Metazoa</taxon>
        <taxon>Ecdysozoa</taxon>
        <taxon>Arthropoda</taxon>
        <taxon>Hexapoda</taxon>
        <taxon>Insecta</taxon>
        <taxon>Pterygota</taxon>
        <taxon>Neoptera</taxon>
        <taxon>Paraneoptera</taxon>
        <taxon>Hemiptera</taxon>
        <taxon>Auchenorrhyncha</taxon>
        <taxon>Fulgoroidea</taxon>
        <taxon>Delphacidae</taxon>
        <taxon>Criomorphinae</taxon>
        <taxon>Laodelphax</taxon>
    </lineage>
</organism>
<dbReference type="Proteomes" id="UP000291343">
    <property type="component" value="Unassembled WGS sequence"/>
</dbReference>
<keyword evidence="2" id="KW-1185">Reference proteome</keyword>
<evidence type="ECO:0000313" key="1">
    <source>
        <dbReference type="EMBL" id="RZF41075.1"/>
    </source>
</evidence>
<dbReference type="EMBL" id="QKKF02017260">
    <property type="protein sequence ID" value="RZF41075.1"/>
    <property type="molecule type" value="Genomic_DNA"/>
</dbReference>
<accession>A0A482X5A9</accession>
<dbReference type="AlphaFoldDB" id="A0A482X5A9"/>
<sequence>MMRPLKAETRHSGQSSPVLFGRVTRCAVKSCTAARNDGVWPVTNREQRLCVLVTEFSLSLALHSSQCSICRAHRSFGLSR</sequence>
<protein>
    <submittedName>
        <fullName evidence="1">Uncharacterized protein</fullName>
    </submittedName>
</protein>